<evidence type="ECO:0000313" key="3">
    <source>
        <dbReference type="Proteomes" id="UP000663848"/>
    </source>
</evidence>
<dbReference type="Pfam" id="PF00899">
    <property type="entry name" value="ThiF"/>
    <property type="match status" value="1"/>
</dbReference>
<dbReference type="PANTHER" id="PTHR10953">
    <property type="entry name" value="UBIQUITIN-ACTIVATING ENZYME E1"/>
    <property type="match status" value="1"/>
</dbReference>
<accession>A0A822BZ14</accession>
<dbReference type="Gene3D" id="3.40.50.720">
    <property type="entry name" value="NAD(P)-binding Rossmann-like Domain"/>
    <property type="match status" value="1"/>
</dbReference>
<dbReference type="AlphaFoldDB" id="A0A822BZ14"/>
<sequence>GKFMPIRQFFYFDAIECLPENVFLPSNEVTTESPTVVNLPTKPSRYLSQEIIFGQDFQEKLGKSKYFVVGSGAIGCEMLKNFAMMGIGCSEEGYVYVTDMDSIEKSNLNR</sequence>
<dbReference type="SUPFAM" id="SSF69572">
    <property type="entry name" value="Activating enzymes of the ubiquitin-like proteins"/>
    <property type="match status" value="1"/>
</dbReference>
<dbReference type="GO" id="GO:0032446">
    <property type="term" value="P:protein modification by small protein conjugation"/>
    <property type="evidence" value="ECO:0007669"/>
    <property type="project" value="TreeGrafter"/>
</dbReference>
<name>A0A822BZ14_9BILA</name>
<feature type="non-terminal residue" evidence="2">
    <location>
        <position position="110"/>
    </location>
</feature>
<organism evidence="2 3">
    <name type="scientific">Rotaria socialis</name>
    <dbReference type="NCBI Taxonomy" id="392032"/>
    <lineage>
        <taxon>Eukaryota</taxon>
        <taxon>Metazoa</taxon>
        <taxon>Spiralia</taxon>
        <taxon>Gnathifera</taxon>
        <taxon>Rotifera</taxon>
        <taxon>Eurotatoria</taxon>
        <taxon>Bdelloidea</taxon>
        <taxon>Philodinida</taxon>
        <taxon>Philodinidae</taxon>
        <taxon>Rotaria</taxon>
    </lineage>
</organism>
<dbReference type="InterPro" id="IPR045886">
    <property type="entry name" value="ThiF/MoeB/HesA"/>
</dbReference>
<feature type="non-terminal residue" evidence="2">
    <location>
        <position position="1"/>
    </location>
</feature>
<gene>
    <name evidence="2" type="ORF">QYT958_LOCUS40469</name>
</gene>
<evidence type="ECO:0000259" key="1">
    <source>
        <dbReference type="Pfam" id="PF00899"/>
    </source>
</evidence>
<dbReference type="Proteomes" id="UP000663848">
    <property type="component" value="Unassembled WGS sequence"/>
</dbReference>
<dbReference type="EMBL" id="CAJOBR010041857">
    <property type="protein sequence ID" value="CAF5028176.1"/>
    <property type="molecule type" value="Genomic_DNA"/>
</dbReference>
<dbReference type="PANTHER" id="PTHR10953:SF102">
    <property type="entry name" value="ADENYLYLTRANSFERASE AND SULFURTRANSFERASE MOCS3"/>
    <property type="match status" value="1"/>
</dbReference>
<feature type="domain" description="THIF-type NAD/FAD binding fold" evidence="1">
    <location>
        <begin position="51"/>
        <end position="110"/>
    </location>
</feature>
<proteinExistence type="predicted"/>
<dbReference type="GO" id="GO:0005737">
    <property type="term" value="C:cytoplasm"/>
    <property type="evidence" value="ECO:0007669"/>
    <property type="project" value="TreeGrafter"/>
</dbReference>
<dbReference type="GO" id="GO:0008641">
    <property type="term" value="F:ubiquitin-like modifier activating enzyme activity"/>
    <property type="evidence" value="ECO:0007669"/>
    <property type="project" value="InterPro"/>
</dbReference>
<dbReference type="GO" id="GO:0016779">
    <property type="term" value="F:nucleotidyltransferase activity"/>
    <property type="evidence" value="ECO:0007669"/>
    <property type="project" value="TreeGrafter"/>
</dbReference>
<dbReference type="Gene3D" id="3.40.50.12550">
    <property type="entry name" value="Ubiquitin-activating enzyme E1, inactive adenylation domain, subdomain 2"/>
    <property type="match status" value="1"/>
</dbReference>
<reference evidence="2" key="1">
    <citation type="submission" date="2021-02" db="EMBL/GenBank/DDBJ databases">
        <authorList>
            <person name="Nowell W R."/>
        </authorList>
    </citation>
    <scope>NUCLEOTIDE SEQUENCE</scope>
</reference>
<dbReference type="GO" id="GO:0004792">
    <property type="term" value="F:thiosulfate-cyanide sulfurtransferase activity"/>
    <property type="evidence" value="ECO:0007669"/>
    <property type="project" value="TreeGrafter"/>
</dbReference>
<evidence type="ECO:0000313" key="2">
    <source>
        <dbReference type="EMBL" id="CAF5028176.1"/>
    </source>
</evidence>
<protein>
    <recommendedName>
        <fullName evidence="1">THIF-type NAD/FAD binding fold domain-containing protein</fullName>
    </recommendedName>
</protein>
<dbReference type="InterPro" id="IPR035985">
    <property type="entry name" value="Ubiquitin-activating_enz"/>
</dbReference>
<dbReference type="InterPro" id="IPR000594">
    <property type="entry name" value="ThiF_NAD_FAD-bd"/>
</dbReference>
<comment type="caution">
    <text evidence="2">The sequence shown here is derived from an EMBL/GenBank/DDBJ whole genome shotgun (WGS) entry which is preliminary data.</text>
</comment>